<proteinExistence type="predicted"/>
<evidence type="ECO:0000313" key="4">
    <source>
        <dbReference type="Proteomes" id="UP001500879"/>
    </source>
</evidence>
<dbReference type="Pfam" id="PF09851">
    <property type="entry name" value="SHOCT"/>
    <property type="match status" value="1"/>
</dbReference>
<keyword evidence="4" id="KW-1185">Reference proteome</keyword>
<accession>A0ABP3IQA7</accession>
<comment type="caution">
    <text evidence="3">The sequence shown here is derived from an EMBL/GenBank/DDBJ whole genome shotgun (WGS) entry which is preliminary data.</text>
</comment>
<protein>
    <submittedName>
        <fullName evidence="3">SHOCT domain-containing protein</fullName>
    </submittedName>
</protein>
<reference evidence="4" key="1">
    <citation type="journal article" date="2019" name="Int. J. Syst. Evol. Microbiol.">
        <title>The Global Catalogue of Microorganisms (GCM) 10K type strain sequencing project: providing services to taxonomists for standard genome sequencing and annotation.</title>
        <authorList>
            <consortium name="The Broad Institute Genomics Platform"/>
            <consortium name="The Broad Institute Genome Sequencing Center for Infectious Disease"/>
            <person name="Wu L."/>
            <person name="Ma J."/>
        </authorList>
    </citation>
    <scope>NUCLEOTIDE SEQUENCE [LARGE SCALE GENOMIC DNA]</scope>
    <source>
        <strain evidence="4">JCM 4788</strain>
    </source>
</reference>
<name>A0ABP3IQA7_9ACTN</name>
<organism evidence="3 4">
    <name type="scientific">Streptomyces luteireticuli</name>
    <dbReference type="NCBI Taxonomy" id="173858"/>
    <lineage>
        <taxon>Bacteria</taxon>
        <taxon>Bacillati</taxon>
        <taxon>Actinomycetota</taxon>
        <taxon>Actinomycetes</taxon>
        <taxon>Kitasatosporales</taxon>
        <taxon>Streptomycetaceae</taxon>
        <taxon>Streptomyces</taxon>
    </lineage>
</organism>
<dbReference type="InterPro" id="IPR018649">
    <property type="entry name" value="SHOCT"/>
</dbReference>
<feature type="domain" description="SHOCT" evidence="2">
    <location>
        <begin position="56"/>
        <end position="81"/>
    </location>
</feature>
<keyword evidence="1" id="KW-1133">Transmembrane helix</keyword>
<keyword evidence="1" id="KW-0472">Membrane</keyword>
<evidence type="ECO:0000313" key="3">
    <source>
        <dbReference type="EMBL" id="GAA0415338.1"/>
    </source>
</evidence>
<dbReference type="RefSeq" id="WP_344026409.1">
    <property type="nucleotide sequence ID" value="NZ_BAAABX010000048.1"/>
</dbReference>
<evidence type="ECO:0000256" key="1">
    <source>
        <dbReference type="SAM" id="Phobius"/>
    </source>
</evidence>
<keyword evidence="1" id="KW-0812">Transmembrane</keyword>
<evidence type="ECO:0000259" key="2">
    <source>
        <dbReference type="Pfam" id="PF09851"/>
    </source>
</evidence>
<dbReference type="EMBL" id="BAAABX010000048">
    <property type="protein sequence ID" value="GAA0415338.1"/>
    <property type="molecule type" value="Genomic_DNA"/>
</dbReference>
<feature type="transmembrane region" description="Helical" evidence="1">
    <location>
        <begin position="12"/>
        <end position="36"/>
    </location>
</feature>
<sequence length="91" mass="10313">MMFWYGNHGGGWGWLAMSIGMILFWVLVIGALVLLFRSLGRPHERPHWGSPPAASAEQILAERFARGEIDEEEYRLRLEVLRSTGPPAPPR</sequence>
<dbReference type="Proteomes" id="UP001500879">
    <property type="component" value="Unassembled WGS sequence"/>
</dbReference>
<gene>
    <name evidence="3" type="ORF">GCM10010357_40800</name>
</gene>